<evidence type="ECO:0000256" key="1">
    <source>
        <dbReference type="ARBA" id="ARBA00000085"/>
    </source>
</evidence>
<dbReference type="GO" id="GO:0000155">
    <property type="term" value="F:phosphorelay sensor kinase activity"/>
    <property type="evidence" value="ECO:0007669"/>
    <property type="project" value="InterPro"/>
</dbReference>
<name>A0A9D1E7V9_9FIRM</name>
<dbReference type="Gene3D" id="3.30.450.20">
    <property type="entry name" value="PAS domain"/>
    <property type="match status" value="1"/>
</dbReference>
<keyword evidence="11 13" id="KW-0472">Membrane</keyword>
<feature type="transmembrane region" description="Helical" evidence="13">
    <location>
        <begin position="7"/>
        <end position="29"/>
    </location>
</feature>
<evidence type="ECO:0000256" key="6">
    <source>
        <dbReference type="ARBA" id="ARBA00022679"/>
    </source>
</evidence>
<accession>A0A9D1E7V9</accession>
<dbReference type="GO" id="GO:0005524">
    <property type="term" value="F:ATP binding"/>
    <property type="evidence" value="ECO:0007669"/>
    <property type="project" value="UniProtKB-KW"/>
</dbReference>
<feature type="domain" description="Histidine kinase" evidence="14">
    <location>
        <begin position="340"/>
        <end position="555"/>
    </location>
</feature>
<dbReference type="AlphaFoldDB" id="A0A9D1E7V9"/>
<dbReference type="PANTHER" id="PTHR45453">
    <property type="entry name" value="PHOSPHATE REGULON SENSOR PROTEIN PHOR"/>
    <property type="match status" value="1"/>
</dbReference>
<evidence type="ECO:0000256" key="13">
    <source>
        <dbReference type="SAM" id="Phobius"/>
    </source>
</evidence>
<keyword evidence="6" id="KW-0808">Transferase</keyword>
<dbReference type="SMART" id="SM00388">
    <property type="entry name" value="HisKA"/>
    <property type="match status" value="1"/>
</dbReference>
<evidence type="ECO:0000256" key="10">
    <source>
        <dbReference type="ARBA" id="ARBA00023012"/>
    </source>
</evidence>
<evidence type="ECO:0000313" key="16">
    <source>
        <dbReference type="Proteomes" id="UP000823912"/>
    </source>
</evidence>
<dbReference type="FunFam" id="3.30.565.10:FF:000006">
    <property type="entry name" value="Sensor histidine kinase WalK"/>
    <property type="match status" value="1"/>
</dbReference>
<feature type="transmembrane region" description="Helical" evidence="13">
    <location>
        <begin position="144"/>
        <end position="170"/>
    </location>
</feature>
<dbReference type="EMBL" id="DVHM01000005">
    <property type="protein sequence ID" value="HIR69704.1"/>
    <property type="molecule type" value="Genomic_DNA"/>
</dbReference>
<evidence type="ECO:0000259" key="14">
    <source>
        <dbReference type="PROSITE" id="PS50109"/>
    </source>
</evidence>
<dbReference type="Pfam" id="PF02518">
    <property type="entry name" value="HATPase_c"/>
    <property type="match status" value="1"/>
</dbReference>
<dbReference type="InterPro" id="IPR004358">
    <property type="entry name" value="Sig_transdc_His_kin-like_C"/>
</dbReference>
<dbReference type="InterPro" id="IPR003594">
    <property type="entry name" value="HATPase_dom"/>
</dbReference>
<dbReference type="InterPro" id="IPR050351">
    <property type="entry name" value="BphY/WalK/GraS-like"/>
</dbReference>
<dbReference type="GO" id="GO:0016036">
    <property type="term" value="P:cellular response to phosphate starvation"/>
    <property type="evidence" value="ECO:0007669"/>
    <property type="project" value="TreeGrafter"/>
</dbReference>
<dbReference type="FunFam" id="1.10.287.130:FF:000008">
    <property type="entry name" value="Two-component sensor histidine kinase"/>
    <property type="match status" value="1"/>
</dbReference>
<evidence type="ECO:0000256" key="2">
    <source>
        <dbReference type="ARBA" id="ARBA00004236"/>
    </source>
</evidence>
<dbReference type="Pfam" id="PF00989">
    <property type="entry name" value="PAS"/>
    <property type="match status" value="1"/>
</dbReference>
<keyword evidence="13" id="KW-0812">Transmembrane</keyword>
<dbReference type="InterPro" id="IPR005467">
    <property type="entry name" value="His_kinase_dom"/>
</dbReference>
<comment type="catalytic activity">
    <reaction evidence="1">
        <text>ATP + protein L-histidine = ADP + protein N-phospho-L-histidine.</text>
        <dbReference type="EC" id="2.7.13.3"/>
    </reaction>
</comment>
<evidence type="ECO:0000256" key="9">
    <source>
        <dbReference type="ARBA" id="ARBA00022840"/>
    </source>
</evidence>
<dbReference type="InterPro" id="IPR013767">
    <property type="entry name" value="PAS_fold"/>
</dbReference>
<evidence type="ECO:0000256" key="4">
    <source>
        <dbReference type="ARBA" id="ARBA00022475"/>
    </source>
</evidence>
<dbReference type="PROSITE" id="PS50109">
    <property type="entry name" value="HIS_KIN"/>
    <property type="match status" value="1"/>
</dbReference>
<keyword evidence="7" id="KW-0547">Nucleotide-binding</keyword>
<keyword evidence="10" id="KW-0902">Two-component regulatory system</keyword>
<dbReference type="CDD" id="cd00082">
    <property type="entry name" value="HisKA"/>
    <property type="match status" value="1"/>
</dbReference>
<dbReference type="SUPFAM" id="SSF55874">
    <property type="entry name" value="ATPase domain of HSP90 chaperone/DNA topoisomerase II/histidine kinase"/>
    <property type="match status" value="1"/>
</dbReference>
<organism evidence="15 16">
    <name type="scientific">Candidatus Pullilachnospira gallistercoris</name>
    <dbReference type="NCBI Taxonomy" id="2840911"/>
    <lineage>
        <taxon>Bacteria</taxon>
        <taxon>Bacillati</taxon>
        <taxon>Bacillota</taxon>
        <taxon>Clostridia</taxon>
        <taxon>Lachnospirales</taxon>
        <taxon>Lachnospiraceae</taxon>
        <taxon>Lachnospiraceae incertae sedis</taxon>
        <taxon>Candidatus Pullilachnospira</taxon>
    </lineage>
</organism>
<dbReference type="SUPFAM" id="SSF55785">
    <property type="entry name" value="PYP-like sensor domain (PAS domain)"/>
    <property type="match status" value="1"/>
</dbReference>
<dbReference type="SUPFAM" id="SSF47384">
    <property type="entry name" value="Homodimeric domain of signal transducing histidine kinase"/>
    <property type="match status" value="1"/>
</dbReference>
<evidence type="ECO:0000313" key="15">
    <source>
        <dbReference type="EMBL" id="HIR69704.1"/>
    </source>
</evidence>
<dbReference type="Gene3D" id="3.30.565.10">
    <property type="entry name" value="Histidine kinase-like ATPase, C-terminal domain"/>
    <property type="match status" value="1"/>
</dbReference>
<sequence length="556" mass="62382">MKKKIFINSSVLVAVAMLITFLVSALFMYQKLAENLQQQVQEEAVYLSDIVDDVGTESLESGLLSDFTGRVTLVDAAGNVVFDSYEDEDTMENHADRPEIIQAFETGSGSAARYSETLATRSFYAARLLDNGMVLRVGNTVDSVYAMLFSGVGVVLLIFFLILVAGMFFISKTTDRMLSTINQMDLEHPLDNVAYDELLPLLKRIGEQKTQLQEQMREIRSQRQEYLTITENMKDGLIVTSLYRVLSINRAALETFHITEGECVGQDIIVVHRHPILKEIVTGALEGREMERIMEIDGRNYQLLGNPVLVSGRITGAVVFVLDVTEKKKAEQMRQEFSANVSHELKTPLMSISGYAELIKNGMVRTEDIPEFAGRIYSEAARLTTLVQDIIRLSKLDDEHLQLEMEELDLYDMTMEIINILKPEADKMQVSMSFYGKRCSVQGMRQIVYEMLYNVCDNAVHYNVTGGTVKISTEVRDDGILWQAKDTGIGIPKEEQERIFERFYRVDKSHSRATGGTGLGLSIVKHGAVLHHAKITVDSQPGQGTCIGILFPKEVP</sequence>
<evidence type="ECO:0000256" key="7">
    <source>
        <dbReference type="ARBA" id="ARBA00022741"/>
    </source>
</evidence>
<comment type="caution">
    <text evidence="15">The sequence shown here is derived from an EMBL/GenBank/DDBJ whole genome shotgun (WGS) entry which is preliminary data.</text>
</comment>
<dbReference type="InterPro" id="IPR035965">
    <property type="entry name" value="PAS-like_dom_sf"/>
</dbReference>
<keyword evidence="8" id="KW-0418">Kinase</keyword>
<dbReference type="PANTHER" id="PTHR45453:SF1">
    <property type="entry name" value="PHOSPHATE REGULON SENSOR PROTEIN PHOR"/>
    <property type="match status" value="1"/>
</dbReference>
<dbReference type="Proteomes" id="UP000823912">
    <property type="component" value="Unassembled WGS sequence"/>
</dbReference>
<keyword evidence="4" id="KW-1003">Cell membrane</keyword>
<feature type="coiled-coil region" evidence="12">
    <location>
        <begin position="202"/>
        <end position="232"/>
    </location>
</feature>
<dbReference type="EC" id="2.7.13.3" evidence="3"/>
<evidence type="ECO:0000256" key="3">
    <source>
        <dbReference type="ARBA" id="ARBA00012438"/>
    </source>
</evidence>
<gene>
    <name evidence="15" type="ORF">IAA55_00290</name>
</gene>
<dbReference type="InterPro" id="IPR000014">
    <property type="entry name" value="PAS"/>
</dbReference>
<dbReference type="NCBIfam" id="TIGR00229">
    <property type="entry name" value="sensory_box"/>
    <property type="match status" value="1"/>
</dbReference>
<evidence type="ECO:0000256" key="11">
    <source>
        <dbReference type="ARBA" id="ARBA00023136"/>
    </source>
</evidence>
<evidence type="ECO:0000256" key="8">
    <source>
        <dbReference type="ARBA" id="ARBA00022777"/>
    </source>
</evidence>
<dbReference type="InterPro" id="IPR036097">
    <property type="entry name" value="HisK_dim/P_sf"/>
</dbReference>
<reference evidence="15" key="2">
    <citation type="journal article" date="2021" name="PeerJ">
        <title>Extensive microbial diversity within the chicken gut microbiome revealed by metagenomics and culture.</title>
        <authorList>
            <person name="Gilroy R."/>
            <person name="Ravi A."/>
            <person name="Getino M."/>
            <person name="Pursley I."/>
            <person name="Horton D.L."/>
            <person name="Alikhan N.F."/>
            <person name="Baker D."/>
            <person name="Gharbi K."/>
            <person name="Hall N."/>
            <person name="Watson M."/>
            <person name="Adriaenssens E.M."/>
            <person name="Foster-Nyarko E."/>
            <person name="Jarju S."/>
            <person name="Secka A."/>
            <person name="Antonio M."/>
            <person name="Oren A."/>
            <person name="Chaudhuri R.R."/>
            <person name="La Ragione R."/>
            <person name="Hildebrand F."/>
            <person name="Pallen M.J."/>
        </authorList>
    </citation>
    <scope>NUCLEOTIDE SEQUENCE</scope>
    <source>
        <strain evidence="15">ChiSjej5B23-6657</strain>
    </source>
</reference>
<evidence type="ECO:0000256" key="12">
    <source>
        <dbReference type="SAM" id="Coils"/>
    </source>
</evidence>
<protein>
    <recommendedName>
        <fullName evidence="3">histidine kinase</fullName>
        <ecNumber evidence="3">2.7.13.3</ecNumber>
    </recommendedName>
</protein>
<keyword evidence="5" id="KW-0597">Phosphoprotein</keyword>
<keyword evidence="13" id="KW-1133">Transmembrane helix</keyword>
<dbReference type="Gene3D" id="1.10.287.130">
    <property type="match status" value="1"/>
</dbReference>
<dbReference type="SMART" id="SM00387">
    <property type="entry name" value="HATPase_c"/>
    <property type="match status" value="1"/>
</dbReference>
<dbReference type="InterPro" id="IPR036890">
    <property type="entry name" value="HATPase_C_sf"/>
</dbReference>
<reference evidence="15" key="1">
    <citation type="submission" date="2020-10" db="EMBL/GenBank/DDBJ databases">
        <authorList>
            <person name="Gilroy R."/>
        </authorList>
    </citation>
    <scope>NUCLEOTIDE SEQUENCE</scope>
    <source>
        <strain evidence="15">ChiSjej5B23-6657</strain>
    </source>
</reference>
<dbReference type="GO" id="GO:0005886">
    <property type="term" value="C:plasma membrane"/>
    <property type="evidence" value="ECO:0007669"/>
    <property type="project" value="UniProtKB-SubCell"/>
</dbReference>
<dbReference type="Pfam" id="PF00512">
    <property type="entry name" value="HisKA"/>
    <property type="match status" value="1"/>
</dbReference>
<proteinExistence type="predicted"/>
<dbReference type="GO" id="GO:0006355">
    <property type="term" value="P:regulation of DNA-templated transcription"/>
    <property type="evidence" value="ECO:0007669"/>
    <property type="project" value="InterPro"/>
</dbReference>
<dbReference type="InterPro" id="IPR003661">
    <property type="entry name" value="HisK_dim/P_dom"/>
</dbReference>
<dbReference type="CDD" id="cd00075">
    <property type="entry name" value="HATPase"/>
    <property type="match status" value="1"/>
</dbReference>
<keyword evidence="12" id="KW-0175">Coiled coil</keyword>
<dbReference type="GO" id="GO:0004721">
    <property type="term" value="F:phosphoprotein phosphatase activity"/>
    <property type="evidence" value="ECO:0007669"/>
    <property type="project" value="TreeGrafter"/>
</dbReference>
<comment type="subcellular location">
    <subcellularLocation>
        <location evidence="2">Cell membrane</location>
    </subcellularLocation>
</comment>
<dbReference type="PRINTS" id="PR00344">
    <property type="entry name" value="BCTRLSENSOR"/>
</dbReference>
<keyword evidence="9" id="KW-0067">ATP-binding</keyword>
<evidence type="ECO:0000256" key="5">
    <source>
        <dbReference type="ARBA" id="ARBA00022553"/>
    </source>
</evidence>